<keyword evidence="1" id="KW-1133">Transmembrane helix</keyword>
<keyword evidence="1" id="KW-0472">Membrane</keyword>
<keyword evidence="3" id="KW-1185">Reference proteome</keyword>
<protein>
    <submittedName>
        <fullName evidence="2">Uncharacterized protein</fullName>
    </submittedName>
</protein>
<feature type="transmembrane region" description="Helical" evidence="1">
    <location>
        <begin position="61"/>
        <end position="79"/>
    </location>
</feature>
<dbReference type="OrthoDB" id="6712790at2"/>
<evidence type="ECO:0000313" key="3">
    <source>
        <dbReference type="Proteomes" id="UP000064939"/>
    </source>
</evidence>
<feature type="transmembrane region" description="Helical" evidence="1">
    <location>
        <begin position="6"/>
        <end position="24"/>
    </location>
</feature>
<keyword evidence="1" id="KW-0812">Transmembrane</keyword>
<dbReference type="EMBL" id="CP012808">
    <property type="protein sequence ID" value="ALH94839.1"/>
    <property type="molecule type" value="Genomic_DNA"/>
</dbReference>
<dbReference type="InterPro" id="IPR053771">
    <property type="entry name" value="AciT"/>
</dbReference>
<dbReference type="RefSeq" id="WP_054580738.1">
    <property type="nucleotide sequence ID" value="NZ_CP012808.1"/>
</dbReference>
<dbReference type="Proteomes" id="UP000064939">
    <property type="component" value="Chromosome"/>
</dbReference>
<proteinExistence type="predicted"/>
<dbReference type="AlphaFoldDB" id="A0A0N9V6I0"/>
<organism evidence="2 3">
    <name type="scientific">Acinetobacter equi</name>
    <dbReference type="NCBI Taxonomy" id="1324350"/>
    <lineage>
        <taxon>Bacteria</taxon>
        <taxon>Pseudomonadati</taxon>
        <taxon>Pseudomonadota</taxon>
        <taxon>Gammaproteobacteria</taxon>
        <taxon>Moraxellales</taxon>
        <taxon>Moraxellaceae</taxon>
        <taxon>Acinetobacter</taxon>
    </lineage>
</organism>
<feature type="transmembrane region" description="Helical" evidence="1">
    <location>
        <begin position="31"/>
        <end position="49"/>
    </location>
</feature>
<name>A0A0N9V6I0_9GAMM</name>
<evidence type="ECO:0000313" key="2">
    <source>
        <dbReference type="EMBL" id="ALH94839.1"/>
    </source>
</evidence>
<reference evidence="2 3" key="1">
    <citation type="journal article" date="2015" name="Int. J. Syst. Evol. Microbiol.">
        <title>Acinetobacter equi sp. nov. isolated from horse faeces.</title>
        <authorList>
            <person name="Poppel M.T."/>
            <person name="Skiebe E."/>
            <person name="Laue M."/>
            <person name="Bergmann H."/>
            <person name="Ebersberger I."/>
            <person name="Garn T."/>
            <person name="Fruth A."/>
            <person name="Baumgardt S."/>
            <person name="Busse H.J."/>
            <person name="Wilharm G."/>
        </authorList>
    </citation>
    <scope>NUCLEOTIDE SEQUENCE [LARGE SCALE GENOMIC DNA]</scope>
    <source>
        <strain evidence="2 3">114</strain>
    </source>
</reference>
<sequence>MTTANLASIFGLSLLAAALIAVFFSPYRRWLSFMLAGMVFWGLLEVVRYSIQTVFEWPVTYSYLLALSFAMVLLTLVLLREDRKAERLATAKRHYIEHTPVYDDENQQYSSR</sequence>
<evidence type="ECO:0000256" key="1">
    <source>
        <dbReference type="SAM" id="Phobius"/>
    </source>
</evidence>
<dbReference type="NCBIfam" id="NF045538">
    <property type="entry name" value="AciT"/>
    <property type="match status" value="1"/>
</dbReference>
<accession>A0A0N9V6I0</accession>
<dbReference type="KEGG" id="aei:AOY20_04430"/>
<gene>
    <name evidence="2" type="ORF">AOY20_04430</name>
</gene>